<protein>
    <submittedName>
        <fullName evidence="2">Uncharacterized protein</fullName>
    </submittedName>
</protein>
<dbReference type="EMBL" id="KI968698">
    <property type="protein sequence ID" value="EUN31557.1"/>
    <property type="molecule type" value="Genomic_DNA"/>
</dbReference>
<proteinExistence type="predicted"/>
<evidence type="ECO:0000256" key="1">
    <source>
        <dbReference type="SAM" id="MobiDB-lite"/>
    </source>
</evidence>
<dbReference type="HOGENOM" id="CLU_2564558_0_0_1"/>
<dbReference type="RefSeq" id="XP_014561154.1">
    <property type="nucleotide sequence ID" value="XM_014705668.1"/>
</dbReference>
<organism evidence="2 3">
    <name type="scientific">Bipolaris victoriae (strain FI3)</name>
    <name type="common">Victoria blight of oats agent</name>
    <name type="synonym">Cochliobolus victoriae</name>
    <dbReference type="NCBI Taxonomy" id="930091"/>
    <lineage>
        <taxon>Eukaryota</taxon>
        <taxon>Fungi</taxon>
        <taxon>Dikarya</taxon>
        <taxon>Ascomycota</taxon>
        <taxon>Pezizomycotina</taxon>
        <taxon>Dothideomycetes</taxon>
        <taxon>Pleosporomycetidae</taxon>
        <taxon>Pleosporales</taxon>
        <taxon>Pleosporineae</taxon>
        <taxon>Pleosporaceae</taxon>
        <taxon>Bipolaris</taxon>
    </lineage>
</organism>
<feature type="region of interest" description="Disordered" evidence="1">
    <location>
        <begin position="1"/>
        <end position="33"/>
    </location>
</feature>
<gene>
    <name evidence="2" type="ORF">COCVIDRAFT_87191</name>
</gene>
<reference evidence="2 3" key="1">
    <citation type="journal article" date="2013" name="PLoS Genet.">
        <title>Comparative genome structure, secondary metabolite, and effector coding capacity across Cochliobolus pathogens.</title>
        <authorList>
            <person name="Condon B.J."/>
            <person name="Leng Y."/>
            <person name="Wu D."/>
            <person name="Bushley K.E."/>
            <person name="Ohm R.A."/>
            <person name="Otillar R."/>
            <person name="Martin J."/>
            <person name="Schackwitz W."/>
            <person name="Grimwood J."/>
            <person name="MohdZainudin N."/>
            <person name="Xue C."/>
            <person name="Wang R."/>
            <person name="Manning V.A."/>
            <person name="Dhillon B."/>
            <person name="Tu Z.J."/>
            <person name="Steffenson B.J."/>
            <person name="Salamov A."/>
            <person name="Sun H."/>
            <person name="Lowry S."/>
            <person name="LaButti K."/>
            <person name="Han J."/>
            <person name="Copeland A."/>
            <person name="Lindquist E."/>
            <person name="Barry K."/>
            <person name="Schmutz J."/>
            <person name="Baker S.E."/>
            <person name="Ciuffetti L.M."/>
            <person name="Grigoriev I.V."/>
            <person name="Zhong S."/>
            <person name="Turgeon B.G."/>
        </authorList>
    </citation>
    <scope>NUCLEOTIDE SEQUENCE [LARGE SCALE GENOMIC DNA]</scope>
    <source>
        <strain evidence="2 3">FI3</strain>
    </source>
</reference>
<keyword evidence="3" id="KW-1185">Reference proteome</keyword>
<dbReference type="GeneID" id="26258627"/>
<feature type="non-terminal residue" evidence="2">
    <location>
        <position position="1"/>
    </location>
</feature>
<dbReference type="Proteomes" id="UP000054337">
    <property type="component" value="Unassembled WGS sequence"/>
</dbReference>
<name>W7F6P7_BIPV3</name>
<feature type="compositionally biased region" description="Polar residues" evidence="1">
    <location>
        <begin position="9"/>
        <end position="29"/>
    </location>
</feature>
<feature type="region of interest" description="Disordered" evidence="1">
    <location>
        <begin position="59"/>
        <end position="83"/>
    </location>
</feature>
<evidence type="ECO:0000313" key="3">
    <source>
        <dbReference type="Proteomes" id="UP000054337"/>
    </source>
</evidence>
<accession>W7F6P7</accession>
<sequence>TPPPPPDQPNQTLKPSRQQWTLPRPTHSTACPRPGSLCATRAAFQGTPVSHPRRIYHTSHLSDRLPPPLPLAPSTPSPLPFQV</sequence>
<evidence type="ECO:0000313" key="2">
    <source>
        <dbReference type="EMBL" id="EUN31557.1"/>
    </source>
</evidence>
<feature type="compositionally biased region" description="Pro residues" evidence="1">
    <location>
        <begin position="65"/>
        <end position="83"/>
    </location>
</feature>
<dbReference type="AlphaFoldDB" id="W7F6P7"/>